<accession>A0ABT8D4X0</accession>
<proteinExistence type="inferred from homology"/>
<dbReference type="InterPro" id="IPR013249">
    <property type="entry name" value="RNA_pol_sigma70_r4_t2"/>
</dbReference>
<dbReference type="Pfam" id="PF08281">
    <property type="entry name" value="Sigma70_r4_2"/>
    <property type="match status" value="1"/>
</dbReference>
<dbReference type="InterPro" id="IPR039425">
    <property type="entry name" value="RNA_pol_sigma-70-like"/>
</dbReference>
<evidence type="ECO:0000313" key="10">
    <source>
        <dbReference type="Proteomes" id="UP001243846"/>
    </source>
</evidence>
<organism evidence="9 10">
    <name type="scientific">Paracoccus cavernae</name>
    <dbReference type="NCBI Taxonomy" id="1571207"/>
    <lineage>
        <taxon>Bacteria</taxon>
        <taxon>Pseudomonadati</taxon>
        <taxon>Pseudomonadota</taxon>
        <taxon>Alphaproteobacteria</taxon>
        <taxon>Rhodobacterales</taxon>
        <taxon>Paracoccaceae</taxon>
        <taxon>Paracoccus</taxon>
    </lineage>
</organism>
<dbReference type="PANTHER" id="PTHR43133">
    <property type="entry name" value="RNA POLYMERASE ECF-TYPE SIGMA FACTO"/>
    <property type="match status" value="1"/>
</dbReference>
<keyword evidence="2 6" id="KW-0805">Transcription regulation</keyword>
<evidence type="ECO:0000313" key="9">
    <source>
        <dbReference type="EMBL" id="MDN3711416.1"/>
    </source>
</evidence>
<protein>
    <recommendedName>
        <fullName evidence="6">RNA polymerase sigma factor</fullName>
    </recommendedName>
</protein>
<dbReference type="InterPro" id="IPR007627">
    <property type="entry name" value="RNA_pol_sigma70_r2"/>
</dbReference>
<feature type="domain" description="RNA polymerase sigma-70 region 2" evidence="7">
    <location>
        <begin position="34"/>
        <end position="98"/>
    </location>
</feature>
<name>A0ABT8D4X0_9RHOB</name>
<keyword evidence="5 6" id="KW-0804">Transcription</keyword>
<dbReference type="InterPro" id="IPR013325">
    <property type="entry name" value="RNA_pol_sigma_r2"/>
</dbReference>
<dbReference type="RefSeq" id="WP_377686933.1">
    <property type="nucleotide sequence ID" value="NZ_JBHMDZ010000039.1"/>
</dbReference>
<dbReference type="EMBL" id="JAUFRC010000001">
    <property type="protein sequence ID" value="MDN3711416.1"/>
    <property type="molecule type" value="Genomic_DNA"/>
</dbReference>
<evidence type="ECO:0000259" key="8">
    <source>
        <dbReference type="Pfam" id="PF08281"/>
    </source>
</evidence>
<keyword evidence="4 6" id="KW-0238">DNA-binding</keyword>
<dbReference type="Gene3D" id="1.10.1740.10">
    <property type="match status" value="1"/>
</dbReference>
<evidence type="ECO:0000256" key="3">
    <source>
        <dbReference type="ARBA" id="ARBA00023082"/>
    </source>
</evidence>
<dbReference type="NCBIfam" id="NF008888">
    <property type="entry name" value="PRK11922.1"/>
    <property type="match status" value="1"/>
</dbReference>
<evidence type="ECO:0000256" key="6">
    <source>
        <dbReference type="RuleBase" id="RU000716"/>
    </source>
</evidence>
<reference evidence="10" key="1">
    <citation type="journal article" date="2019" name="Int. J. Syst. Evol. Microbiol.">
        <title>The Global Catalogue of Microorganisms (GCM) 10K type strain sequencing project: providing services to taxonomists for standard genome sequencing and annotation.</title>
        <authorList>
            <consortium name="The Broad Institute Genomics Platform"/>
            <consortium name="The Broad Institute Genome Sequencing Center for Infectious Disease"/>
            <person name="Wu L."/>
            <person name="Ma J."/>
        </authorList>
    </citation>
    <scope>NUCLEOTIDE SEQUENCE [LARGE SCALE GENOMIC DNA]</scope>
    <source>
        <strain evidence="10">CECT 8482</strain>
    </source>
</reference>
<dbReference type="NCBIfam" id="TIGR02937">
    <property type="entry name" value="sigma70-ECF"/>
    <property type="match status" value="1"/>
</dbReference>
<sequence length="233" mass="26331">MSQRNARANVSAPVSDWELVTAARHQDETAIRELIRRMNPRLFRVARGIMPSDAEAEEVVQEAYLLAFSRLDSFRGEASFATWITRITINAARMQLRRPRPDKVYDTVNEASSDKNDILIFPGTETAETALGRRQIRALLEDAIASLPADLRLPFILHEVEGLSTRAIATDLQINPITVRTRLFRARYQLRRHLEAHLRGGFDAVFPFDGQRCAGMADRVVQALASTYGRTLK</sequence>
<comment type="caution">
    <text evidence="9">The sequence shown here is derived from an EMBL/GenBank/DDBJ whole genome shotgun (WGS) entry which is preliminary data.</text>
</comment>
<dbReference type="InterPro" id="IPR000838">
    <property type="entry name" value="RNA_pol_sigma70_ECF_CS"/>
</dbReference>
<dbReference type="InterPro" id="IPR013324">
    <property type="entry name" value="RNA_pol_sigma_r3/r4-like"/>
</dbReference>
<dbReference type="Proteomes" id="UP001243846">
    <property type="component" value="Unassembled WGS sequence"/>
</dbReference>
<dbReference type="PROSITE" id="PS01063">
    <property type="entry name" value="SIGMA70_ECF"/>
    <property type="match status" value="1"/>
</dbReference>
<evidence type="ECO:0000256" key="4">
    <source>
        <dbReference type="ARBA" id="ARBA00023125"/>
    </source>
</evidence>
<dbReference type="PANTHER" id="PTHR43133:SF51">
    <property type="entry name" value="RNA POLYMERASE SIGMA FACTOR"/>
    <property type="match status" value="1"/>
</dbReference>
<evidence type="ECO:0000256" key="5">
    <source>
        <dbReference type="ARBA" id="ARBA00023163"/>
    </source>
</evidence>
<dbReference type="CDD" id="cd06171">
    <property type="entry name" value="Sigma70_r4"/>
    <property type="match status" value="1"/>
</dbReference>
<keyword evidence="10" id="KW-1185">Reference proteome</keyword>
<dbReference type="SUPFAM" id="SSF88946">
    <property type="entry name" value="Sigma2 domain of RNA polymerase sigma factors"/>
    <property type="match status" value="1"/>
</dbReference>
<dbReference type="SUPFAM" id="SSF88659">
    <property type="entry name" value="Sigma3 and sigma4 domains of RNA polymerase sigma factors"/>
    <property type="match status" value="1"/>
</dbReference>
<comment type="similarity">
    <text evidence="1 6">Belongs to the sigma-70 factor family. ECF subfamily.</text>
</comment>
<dbReference type="Pfam" id="PF04542">
    <property type="entry name" value="Sigma70_r2"/>
    <property type="match status" value="1"/>
</dbReference>
<dbReference type="InterPro" id="IPR014284">
    <property type="entry name" value="RNA_pol_sigma-70_dom"/>
</dbReference>
<evidence type="ECO:0000256" key="1">
    <source>
        <dbReference type="ARBA" id="ARBA00010641"/>
    </source>
</evidence>
<keyword evidence="3 6" id="KW-0731">Sigma factor</keyword>
<evidence type="ECO:0000259" key="7">
    <source>
        <dbReference type="Pfam" id="PF04542"/>
    </source>
</evidence>
<gene>
    <name evidence="9" type="ORF">QWZ10_05590</name>
</gene>
<feature type="domain" description="RNA polymerase sigma factor 70 region 4 type 2" evidence="8">
    <location>
        <begin position="139"/>
        <end position="190"/>
    </location>
</feature>
<dbReference type="InterPro" id="IPR036388">
    <property type="entry name" value="WH-like_DNA-bd_sf"/>
</dbReference>
<dbReference type="Gene3D" id="1.10.10.10">
    <property type="entry name" value="Winged helix-like DNA-binding domain superfamily/Winged helix DNA-binding domain"/>
    <property type="match status" value="1"/>
</dbReference>
<evidence type="ECO:0000256" key="2">
    <source>
        <dbReference type="ARBA" id="ARBA00023015"/>
    </source>
</evidence>